<organism evidence="1 2">
    <name type="scientific">Microbacterium rhizomatis</name>
    <dbReference type="NCBI Taxonomy" id="1631477"/>
    <lineage>
        <taxon>Bacteria</taxon>
        <taxon>Bacillati</taxon>
        <taxon>Actinomycetota</taxon>
        <taxon>Actinomycetes</taxon>
        <taxon>Micrococcales</taxon>
        <taxon>Microbacteriaceae</taxon>
        <taxon>Microbacterium</taxon>
    </lineage>
</organism>
<dbReference type="RefSeq" id="WP_021065011.1">
    <property type="nucleotide sequence ID" value="NZ_VYSA01000001.1"/>
</dbReference>
<protein>
    <submittedName>
        <fullName evidence="1">Uncharacterized protein</fullName>
    </submittedName>
</protein>
<evidence type="ECO:0000313" key="1">
    <source>
        <dbReference type="EMBL" id="KAA9110336.1"/>
    </source>
</evidence>
<dbReference type="OrthoDB" id="1523614at2"/>
<evidence type="ECO:0000313" key="2">
    <source>
        <dbReference type="Proteomes" id="UP000325827"/>
    </source>
</evidence>
<accession>A0A5J5J2N9</accession>
<gene>
    <name evidence="1" type="ORF">F6B43_01165</name>
</gene>
<comment type="caution">
    <text evidence="1">The sequence shown here is derived from an EMBL/GenBank/DDBJ whole genome shotgun (WGS) entry which is preliminary data.</text>
</comment>
<name>A0A5J5J2N9_9MICO</name>
<dbReference type="GeneID" id="97369539"/>
<dbReference type="AlphaFoldDB" id="A0A5J5J2N9"/>
<keyword evidence="2" id="KW-1185">Reference proteome</keyword>
<proteinExistence type="predicted"/>
<dbReference type="Proteomes" id="UP000325827">
    <property type="component" value="Unassembled WGS sequence"/>
</dbReference>
<reference evidence="2" key="1">
    <citation type="submission" date="2019-09" db="EMBL/GenBank/DDBJ databases">
        <title>Mumia zhuanghuii sp. nov. isolated from the intestinal contents of plateau pika (Ochotona curzoniae) in the Qinghai-Tibet plateau of China.</title>
        <authorList>
            <person name="Tian Z."/>
        </authorList>
    </citation>
    <scope>NUCLEOTIDE SEQUENCE [LARGE SCALE GENOMIC DNA]</scope>
    <source>
        <strain evidence="2">JCM 30598</strain>
    </source>
</reference>
<dbReference type="EMBL" id="VYSA01000001">
    <property type="protein sequence ID" value="KAA9110336.1"/>
    <property type="molecule type" value="Genomic_DNA"/>
</dbReference>
<sequence length="193" mass="20730">MDTAVGLVQAYLRVNGYFTVAEYPVLDATGPDGPRTVTDLDILAIRLHHIPGDDPDPALGARPGAPDMIVGEVKEGAPKLNPAMRDPAVLEAAFARFGCCTPADAPALVQELLTAGQVLAPEGHLIRTVAFGNTARPHRSGSWHTVPLEHILDYLRDHLARNWAVVGRTQIKDDTLGLLALMEKAHRAGTGRR</sequence>